<dbReference type="RefSeq" id="WP_290399736.1">
    <property type="nucleotide sequence ID" value="NZ_JAUHLN010000002.1"/>
</dbReference>
<gene>
    <name evidence="1" type="ORF">QYF49_11520</name>
</gene>
<evidence type="ECO:0000313" key="1">
    <source>
        <dbReference type="EMBL" id="MDN4073629.1"/>
    </source>
</evidence>
<dbReference type="Proteomes" id="UP001168694">
    <property type="component" value="Unassembled WGS sequence"/>
</dbReference>
<protein>
    <submittedName>
        <fullName evidence="1">Uncharacterized protein</fullName>
    </submittedName>
</protein>
<name>A0ABT8E6W5_9BACL</name>
<dbReference type="EMBL" id="JAUHLN010000002">
    <property type="protein sequence ID" value="MDN4073629.1"/>
    <property type="molecule type" value="Genomic_DNA"/>
</dbReference>
<keyword evidence="2" id="KW-1185">Reference proteome</keyword>
<reference evidence="1" key="1">
    <citation type="submission" date="2023-06" db="EMBL/GenBank/DDBJ databases">
        <title>Draft Genome Sequences of Representative Paenibacillus Polymyxa, Bacillus cereus, Fictibacillus sp., and Brevibacillus agri Strains Isolated from Amazonian Dark Earth.</title>
        <authorList>
            <person name="Pellegrinetti T.A."/>
            <person name="Cunha I.C.M."/>
            <person name="Chaves M.G."/>
            <person name="Freitas A.S."/>
            <person name="Silva A.V.R."/>
            <person name="Tsai S.M."/>
            <person name="Mendes L.W."/>
        </authorList>
    </citation>
    <scope>NUCLEOTIDE SEQUENCE</scope>
    <source>
        <strain evidence="1">CENA-BCM004</strain>
    </source>
</reference>
<evidence type="ECO:0000313" key="2">
    <source>
        <dbReference type="Proteomes" id="UP001168694"/>
    </source>
</evidence>
<organism evidence="1 2">
    <name type="scientific">Fictibacillus terranigra</name>
    <dbReference type="NCBI Taxonomy" id="3058424"/>
    <lineage>
        <taxon>Bacteria</taxon>
        <taxon>Bacillati</taxon>
        <taxon>Bacillota</taxon>
        <taxon>Bacilli</taxon>
        <taxon>Bacillales</taxon>
        <taxon>Fictibacillaceae</taxon>
        <taxon>Fictibacillus</taxon>
    </lineage>
</organism>
<accession>A0ABT8E6W5</accession>
<comment type="caution">
    <text evidence="1">The sequence shown here is derived from an EMBL/GenBank/DDBJ whole genome shotgun (WGS) entry which is preliminary data.</text>
</comment>
<sequence length="113" mass="13012">MNIAEVRQYLKAVDDVGTYEVRMEIYDDYDQMIYTKDLTYTNSHAVYCGYKSIMFIVGLLPRHGFLTFDLCTNVRPIASELKGGFNKNTSLVMALKNRMEVNKVHCESVNLID</sequence>
<proteinExistence type="predicted"/>